<dbReference type="HOGENOM" id="CLU_1403735_0_0_1"/>
<dbReference type="VEuPathDB" id="VectorBase:CQUJHB018041"/>
<keyword evidence="5 9" id="KW-0812">Transmembrane</keyword>
<dbReference type="PRINTS" id="PR01609">
    <property type="entry name" value="CD36FAMILY"/>
</dbReference>
<evidence type="ECO:0000256" key="4">
    <source>
        <dbReference type="ARBA" id="ARBA00022475"/>
    </source>
</evidence>
<dbReference type="InterPro" id="IPR002159">
    <property type="entry name" value="CD36_fam"/>
</dbReference>
<evidence type="ECO:0000256" key="10">
    <source>
        <dbReference type="SAM" id="SignalP"/>
    </source>
</evidence>
<evidence type="ECO:0000256" key="9">
    <source>
        <dbReference type="SAM" id="Phobius"/>
    </source>
</evidence>
<dbReference type="STRING" id="7176.B0XE58"/>
<evidence type="ECO:0000313" key="12">
    <source>
        <dbReference type="EnsemblMetazoa" id="CPIJ017040-PA"/>
    </source>
</evidence>
<name>B0XE58_CULQU</name>
<dbReference type="InParanoid" id="B0XE58"/>
<sequence length="194" mass="22154">MGRAKRAGCARWRLSLFWMMFSSSDIDCVVASLPPISSVTITIQCAISTSPTLKSGGLILVAFGVFLTFCFHAVFRDILYEELKLRPTSRGHDAWVTPPFPLSMDVYFFNWTNPEDLKNASTKPILEELGPYRFTERPEKVDIVWHNHNHTVSYRKKSVYFFDEEGSNGTLDDVISSINVVALTYNPLIFWIDF</sequence>
<dbReference type="OrthoDB" id="514335at2759"/>
<comment type="function">
    <text evidence="1">Plays an olfactory role that is not restricted to pheromone sensitivity.</text>
</comment>
<dbReference type="GO" id="GO:0005044">
    <property type="term" value="F:scavenger receptor activity"/>
    <property type="evidence" value="ECO:0007669"/>
    <property type="project" value="TreeGrafter"/>
</dbReference>
<evidence type="ECO:0000256" key="1">
    <source>
        <dbReference type="ARBA" id="ARBA00003156"/>
    </source>
</evidence>
<evidence type="ECO:0000313" key="13">
    <source>
        <dbReference type="Proteomes" id="UP000002320"/>
    </source>
</evidence>
<keyword evidence="8" id="KW-0325">Glycoprotein</keyword>
<dbReference type="Proteomes" id="UP000002320">
    <property type="component" value="Unassembled WGS sequence"/>
</dbReference>
<reference evidence="12" key="2">
    <citation type="submission" date="2021-02" db="UniProtKB">
        <authorList>
            <consortium name="EnsemblMetazoa"/>
        </authorList>
    </citation>
    <scope>IDENTIFICATION</scope>
    <source>
        <strain evidence="12">JHB</strain>
    </source>
</reference>
<dbReference type="PANTHER" id="PTHR11923:SF93">
    <property type="entry name" value="GH07959P-RELATED"/>
    <property type="match status" value="1"/>
</dbReference>
<dbReference type="GO" id="GO:0005737">
    <property type="term" value="C:cytoplasm"/>
    <property type="evidence" value="ECO:0007669"/>
    <property type="project" value="TreeGrafter"/>
</dbReference>
<keyword evidence="10" id="KW-0732">Signal</keyword>
<dbReference type="GO" id="GO:0005886">
    <property type="term" value="C:plasma membrane"/>
    <property type="evidence" value="ECO:0007669"/>
    <property type="project" value="UniProtKB-SubCell"/>
</dbReference>
<evidence type="ECO:0000256" key="8">
    <source>
        <dbReference type="ARBA" id="ARBA00023180"/>
    </source>
</evidence>
<feature type="signal peptide" evidence="10">
    <location>
        <begin position="1"/>
        <end position="31"/>
    </location>
</feature>
<evidence type="ECO:0000256" key="5">
    <source>
        <dbReference type="ARBA" id="ARBA00022692"/>
    </source>
</evidence>
<dbReference type="AlphaFoldDB" id="B0XE58"/>
<evidence type="ECO:0000313" key="11">
    <source>
        <dbReference type="EMBL" id="EDS45891.1"/>
    </source>
</evidence>
<evidence type="ECO:0000256" key="6">
    <source>
        <dbReference type="ARBA" id="ARBA00022989"/>
    </source>
</evidence>
<evidence type="ECO:0000256" key="7">
    <source>
        <dbReference type="ARBA" id="ARBA00023136"/>
    </source>
</evidence>
<keyword evidence="4" id="KW-1003">Cell membrane</keyword>
<evidence type="ECO:0000256" key="3">
    <source>
        <dbReference type="ARBA" id="ARBA00010532"/>
    </source>
</evidence>
<comment type="similarity">
    <text evidence="3">Belongs to the CD36 family.</text>
</comment>
<dbReference type="Pfam" id="PF01130">
    <property type="entry name" value="CD36"/>
    <property type="match status" value="1"/>
</dbReference>
<accession>B0XE58</accession>
<feature type="transmembrane region" description="Helical" evidence="9">
    <location>
        <begin position="56"/>
        <end position="75"/>
    </location>
</feature>
<keyword evidence="6 9" id="KW-1133">Transmembrane helix</keyword>
<dbReference type="VEuPathDB" id="VectorBase:CPIJ017040"/>
<organism>
    <name type="scientific">Culex quinquefasciatus</name>
    <name type="common">Southern house mosquito</name>
    <name type="synonym">Culex pungens</name>
    <dbReference type="NCBI Taxonomy" id="7176"/>
    <lineage>
        <taxon>Eukaryota</taxon>
        <taxon>Metazoa</taxon>
        <taxon>Ecdysozoa</taxon>
        <taxon>Arthropoda</taxon>
        <taxon>Hexapoda</taxon>
        <taxon>Insecta</taxon>
        <taxon>Pterygota</taxon>
        <taxon>Neoptera</taxon>
        <taxon>Endopterygota</taxon>
        <taxon>Diptera</taxon>
        <taxon>Nematocera</taxon>
        <taxon>Culicoidea</taxon>
        <taxon>Culicidae</taxon>
        <taxon>Culicinae</taxon>
        <taxon>Culicini</taxon>
        <taxon>Culex</taxon>
        <taxon>Culex</taxon>
    </lineage>
</organism>
<dbReference type="eggNOG" id="KOG3776">
    <property type="taxonomic scope" value="Eukaryota"/>
</dbReference>
<dbReference type="EnsemblMetazoa" id="CPIJ017040-RA">
    <property type="protein sequence ID" value="CPIJ017040-PA"/>
    <property type="gene ID" value="CPIJ017040"/>
</dbReference>
<keyword evidence="13" id="KW-1185">Reference proteome</keyword>
<dbReference type="KEGG" id="cqu:CpipJ_CPIJ017040"/>
<protein>
    <submittedName>
        <fullName evidence="11 12">Uncharacterized protein</fullName>
    </submittedName>
</protein>
<gene>
    <name evidence="12" type="primary">6051494</name>
    <name evidence="11" type="ORF">CpipJ_CPIJ017040</name>
</gene>
<evidence type="ECO:0000256" key="2">
    <source>
        <dbReference type="ARBA" id="ARBA00004236"/>
    </source>
</evidence>
<comment type="subcellular location">
    <subcellularLocation>
        <location evidence="2">Cell membrane</location>
    </subcellularLocation>
</comment>
<reference evidence="11" key="1">
    <citation type="submission" date="2007-03" db="EMBL/GenBank/DDBJ databases">
        <title>Annotation of Culex pipiens quinquefasciatus.</title>
        <authorList>
            <consortium name="The Broad Institute Genome Sequencing Platform"/>
            <person name="Atkinson P.W."/>
            <person name="Hemingway J."/>
            <person name="Christensen B.M."/>
            <person name="Higgs S."/>
            <person name="Kodira C."/>
            <person name="Hannick L."/>
            <person name="Megy K."/>
            <person name="O'Leary S."/>
            <person name="Pearson M."/>
            <person name="Haas B.J."/>
            <person name="Mauceli E."/>
            <person name="Wortman J.R."/>
            <person name="Lee N.H."/>
            <person name="Guigo R."/>
            <person name="Stanke M."/>
            <person name="Alvarado L."/>
            <person name="Amedeo P."/>
            <person name="Antoine C.H."/>
            <person name="Arensburger P."/>
            <person name="Bidwell S.L."/>
            <person name="Crawford M."/>
            <person name="Camaro F."/>
            <person name="Devon K."/>
            <person name="Engels R."/>
            <person name="Hammond M."/>
            <person name="Howarth C."/>
            <person name="Koehrsen M."/>
            <person name="Lawson D."/>
            <person name="Montgomery P."/>
            <person name="Nene V."/>
            <person name="Nusbaum C."/>
            <person name="Puiu D."/>
            <person name="Romero-Severson J."/>
            <person name="Severson D.W."/>
            <person name="Shumway M."/>
            <person name="Sisk P."/>
            <person name="Stolte C."/>
            <person name="Zeng Q."/>
            <person name="Eisenstadt E."/>
            <person name="Fraser-Liggett C."/>
            <person name="Strausberg R."/>
            <person name="Galagan J."/>
            <person name="Birren B."/>
            <person name="Collins F.H."/>
        </authorList>
    </citation>
    <scope>NUCLEOTIDE SEQUENCE [LARGE SCALE GENOMIC DNA]</scope>
    <source>
        <strain evidence="11">JHB</strain>
    </source>
</reference>
<keyword evidence="7 9" id="KW-0472">Membrane</keyword>
<dbReference type="EMBL" id="DS232805">
    <property type="protein sequence ID" value="EDS45891.1"/>
    <property type="molecule type" value="Genomic_DNA"/>
</dbReference>
<dbReference type="PANTHER" id="PTHR11923">
    <property type="entry name" value="SCAVENGER RECEPTOR CLASS B TYPE-1 SR-B1"/>
    <property type="match status" value="1"/>
</dbReference>
<feature type="chain" id="PRO_5014567309" evidence="10">
    <location>
        <begin position="32"/>
        <end position="194"/>
    </location>
</feature>
<proteinExistence type="inferred from homology"/>